<dbReference type="PANTHER" id="PTHR42796:SF4">
    <property type="entry name" value="FUMARYLACETOACETATE HYDROLASE DOMAIN-CONTAINING PROTEIN 2A"/>
    <property type="match status" value="1"/>
</dbReference>
<evidence type="ECO:0000256" key="2">
    <source>
        <dbReference type="ARBA" id="ARBA00022723"/>
    </source>
</evidence>
<feature type="domain" description="Fumarylacetoacetase-like C-terminal" evidence="3">
    <location>
        <begin position="75"/>
        <end position="282"/>
    </location>
</feature>
<name>A0A4R0GJQ4_9ACTN</name>
<dbReference type="GO" id="GO:0016787">
    <property type="term" value="F:hydrolase activity"/>
    <property type="evidence" value="ECO:0007669"/>
    <property type="project" value="UniProtKB-KW"/>
</dbReference>
<dbReference type="RefSeq" id="WP_131304025.1">
    <property type="nucleotide sequence ID" value="NZ_SJJR01000008.1"/>
</dbReference>
<reference evidence="4 5" key="1">
    <citation type="submission" date="2019-02" db="EMBL/GenBank/DDBJ databases">
        <title>Jishengella sp. nov., isolated from a root of Zingiber montanum.</title>
        <authorList>
            <person name="Kuncharoen N."/>
            <person name="Kudo T."/>
            <person name="Masahiro Y."/>
            <person name="Ohkuma M."/>
            <person name="Tanasupawat S."/>
        </authorList>
    </citation>
    <scope>NUCLEOTIDE SEQUENCE [LARGE SCALE GENOMIC DNA]</scope>
    <source>
        <strain evidence="4 5">PLAI 1-1</strain>
    </source>
</reference>
<dbReference type="Pfam" id="PF01557">
    <property type="entry name" value="FAA_hydrolase"/>
    <property type="match status" value="1"/>
</dbReference>
<protein>
    <submittedName>
        <fullName evidence="4">Fumarylacetoacetate hydrolase family protein</fullName>
    </submittedName>
</protein>
<evidence type="ECO:0000256" key="1">
    <source>
        <dbReference type="ARBA" id="ARBA00010211"/>
    </source>
</evidence>
<dbReference type="EMBL" id="SJJR01000008">
    <property type="protein sequence ID" value="TCB96712.1"/>
    <property type="molecule type" value="Genomic_DNA"/>
</dbReference>
<comment type="caution">
    <text evidence="4">The sequence shown here is derived from an EMBL/GenBank/DDBJ whole genome shotgun (WGS) entry which is preliminary data.</text>
</comment>
<comment type="similarity">
    <text evidence="1">Belongs to the FAH family.</text>
</comment>
<organism evidence="4 5">
    <name type="scientific">Micromonospora zingiberis</name>
    <dbReference type="NCBI Taxonomy" id="2053011"/>
    <lineage>
        <taxon>Bacteria</taxon>
        <taxon>Bacillati</taxon>
        <taxon>Actinomycetota</taxon>
        <taxon>Actinomycetes</taxon>
        <taxon>Micromonosporales</taxon>
        <taxon>Micromonosporaceae</taxon>
        <taxon>Micromonospora</taxon>
    </lineage>
</organism>
<dbReference type="Gene3D" id="3.90.850.10">
    <property type="entry name" value="Fumarylacetoacetase-like, C-terminal domain"/>
    <property type="match status" value="1"/>
</dbReference>
<dbReference type="AlphaFoldDB" id="A0A4R0GJQ4"/>
<evidence type="ECO:0000259" key="3">
    <source>
        <dbReference type="Pfam" id="PF01557"/>
    </source>
</evidence>
<dbReference type="InterPro" id="IPR011234">
    <property type="entry name" value="Fumarylacetoacetase-like_C"/>
</dbReference>
<accession>A0A4R0GJQ4</accession>
<keyword evidence="2" id="KW-0479">Metal-binding</keyword>
<proteinExistence type="inferred from homology"/>
<evidence type="ECO:0000313" key="4">
    <source>
        <dbReference type="EMBL" id="TCB96712.1"/>
    </source>
</evidence>
<keyword evidence="4" id="KW-0378">Hydrolase</keyword>
<keyword evidence="5" id="KW-1185">Reference proteome</keyword>
<evidence type="ECO:0000313" key="5">
    <source>
        <dbReference type="Proteomes" id="UP000292274"/>
    </source>
</evidence>
<gene>
    <name evidence="4" type="ORF">E0H26_13850</name>
</gene>
<dbReference type="GO" id="GO:0044281">
    <property type="term" value="P:small molecule metabolic process"/>
    <property type="evidence" value="ECO:0007669"/>
    <property type="project" value="UniProtKB-ARBA"/>
</dbReference>
<dbReference type="SUPFAM" id="SSF56529">
    <property type="entry name" value="FAH"/>
    <property type="match status" value="1"/>
</dbReference>
<sequence length="284" mass="29426">MTRIAASKGRVVLARGDEHVDVAVASGGRFGPDPQQVFAHWDDFVAWAARTSPGEPQLPADGSWDSPVGRPRMVIAAGVNHPGKFASIGVDAPASLGIVSKLPTAYAGPDAPIPAASQQVYVEVELALVIGRPMWRVPAATALDHVLGATIALDITDAAALVVAPANRPGSRDVVYFNPAKSLPGYCPFGPVVAGLDDLGDLTSLVLELHINNQLVQRGTLTDLHFSAAEMLAQVSALLPLEPGDVVLTGSPGWVDGSRAVAVGDEVVATITGLGEQRHRVVAA</sequence>
<dbReference type="InterPro" id="IPR051121">
    <property type="entry name" value="FAH"/>
</dbReference>
<dbReference type="PANTHER" id="PTHR42796">
    <property type="entry name" value="FUMARYLACETOACETATE HYDROLASE DOMAIN-CONTAINING PROTEIN 2A-RELATED"/>
    <property type="match status" value="1"/>
</dbReference>
<dbReference type="GO" id="GO:0046872">
    <property type="term" value="F:metal ion binding"/>
    <property type="evidence" value="ECO:0007669"/>
    <property type="project" value="UniProtKB-KW"/>
</dbReference>
<dbReference type="Proteomes" id="UP000292274">
    <property type="component" value="Unassembled WGS sequence"/>
</dbReference>
<dbReference type="InterPro" id="IPR036663">
    <property type="entry name" value="Fumarylacetoacetase_C_sf"/>
</dbReference>
<dbReference type="OrthoDB" id="2273115at2"/>